<proteinExistence type="predicted"/>
<organism evidence="1 2">
    <name type="scientific">Streptosporangium brasiliense</name>
    <dbReference type="NCBI Taxonomy" id="47480"/>
    <lineage>
        <taxon>Bacteria</taxon>
        <taxon>Bacillati</taxon>
        <taxon>Actinomycetota</taxon>
        <taxon>Actinomycetes</taxon>
        <taxon>Streptosporangiales</taxon>
        <taxon>Streptosporangiaceae</taxon>
        <taxon>Streptosporangium</taxon>
    </lineage>
</organism>
<dbReference type="EMBL" id="JAUSRB010000002">
    <property type="protein sequence ID" value="MDP9868658.1"/>
    <property type="molecule type" value="Genomic_DNA"/>
</dbReference>
<name>A0ABT9RHV2_9ACTN</name>
<gene>
    <name evidence="1" type="ORF">J2S55_007924</name>
</gene>
<comment type="caution">
    <text evidence="1">The sequence shown here is derived from an EMBL/GenBank/DDBJ whole genome shotgun (WGS) entry which is preliminary data.</text>
</comment>
<evidence type="ECO:0000313" key="1">
    <source>
        <dbReference type="EMBL" id="MDP9868658.1"/>
    </source>
</evidence>
<sequence>MARQLSLMDLLGDRGWFVDTDAGMIMFGEDLRFPIQLLGTEGERAQTWLWAWANTQSGFPPGLLRAANWLREYGRQHHIPELTEGTMPLDRVDGHLLSLLAAGLTGHCYYRGPYSGGAVFLLLESVPDVVLAPVRPERVVSVLGQVISTYELEHRTVVESFLGQQGWHVETTATAITGRHFSGSDLRAEFDGQGRIADLQSTLRAG</sequence>
<keyword evidence="2" id="KW-1185">Reference proteome</keyword>
<accession>A0ABT9RHV2</accession>
<evidence type="ECO:0000313" key="2">
    <source>
        <dbReference type="Proteomes" id="UP001230426"/>
    </source>
</evidence>
<dbReference type="Proteomes" id="UP001230426">
    <property type="component" value="Unassembled WGS sequence"/>
</dbReference>
<reference evidence="1 2" key="1">
    <citation type="submission" date="2023-07" db="EMBL/GenBank/DDBJ databases">
        <title>Sequencing the genomes of 1000 actinobacteria strains.</title>
        <authorList>
            <person name="Klenk H.-P."/>
        </authorList>
    </citation>
    <scope>NUCLEOTIDE SEQUENCE [LARGE SCALE GENOMIC DNA]</scope>
    <source>
        <strain evidence="1 2">DSM 44109</strain>
    </source>
</reference>
<dbReference type="Pfam" id="PF21813">
    <property type="entry name" value="DUF6882"/>
    <property type="match status" value="1"/>
</dbReference>
<protein>
    <submittedName>
        <fullName evidence="1">Uncharacterized protein</fullName>
    </submittedName>
</protein>
<dbReference type="InterPro" id="IPR049249">
    <property type="entry name" value="DUF6882"/>
</dbReference>